<dbReference type="STRING" id="151549.A0A4C1YPA9"/>
<evidence type="ECO:0000313" key="2">
    <source>
        <dbReference type="EMBL" id="GBP76227.1"/>
    </source>
</evidence>
<name>A0A4C1YPA9_EUMVA</name>
<gene>
    <name evidence="2" type="ORF">EVAR_61897_1</name>
</gene>
<proteinExistence type="predicted"/>
<sequence>MSADEEPVITAEEEAMRAGADTTHATVLSSIDGNLQLEATVQLPPALPIGGIRINITKPISFLVKDPEEKILEDISPDNEPPPPGEEPELDYTLKPTLEGVTFSKQPPVQRGSELSGLCSIM</sequence>
<feature type="region of interest" description="Disordered" evidence="1">
    <location>
        <begin position="69"/>
        <end position="122"/>
    </location>
</feature>
<keyword evidence="3" id="KW-1185">Reference proteome</keyword>
<reference evidence="2 3" key="1">
    <citation type="journal article" date="2019" name="Commun. Biol.">
        <title>The bagworm genome reveals a unique fibroin gene that provides high tensile strength.</title>
        <authorList>
            <person name="Kono N."/>
            <person name="Nakamura H."/>
            <person name="Ohtoshi R."/>
            <person name="Tomita M."/>
            <person name="Numata K."/>
            <person name="Arakawa K."/>
        </authorList>
    </citation>
    <scope>NUCLEOTIDE SEQUENCE [LARGE SCALE GENOMIC DNA]</scope>
</reference>
<comment type="caution">
    <text evidence="2">The sequence shown here is derived from an EMBL/GenBank/DDBJ whole genome shotgun (WGS) entry which is preliminary data.</text>
</comment>
<dbReference type="AlphaFoldDB" id="A0A4C1YPA9"/>
<evidence type="ECO:0000256" key="1">
    <source>
        <dbReference type="SAM" id="MobiDB-lite"/>
    </source>
</evidence>
<accession>A0A4C1YPA9</accession>
<protein>
    <submittedName>
        <fullName evidence="2">Uncharacterized protein</fullName>
    </submittedName>
</protein>
<evidence type="ECO:0000313" key="3">
    <source>
        <dbReference type="Proteomes" id="UP000299102"/>
    </source>
</evidence>
<dbReference type="OrthoDB" id="7465172at2759"/>
<organism evidence="2 3">
    <name type="scientific">Eumeta variegata</name>
    <name type="common">Bagworm moth</name>
    <name type="synonym">Eumeta japonica</name>
    <dbReference type="NCBI Taxonomy" id="151549"/>
    <lineage>
        <taxon>Eukaryota</taxon>
        <taxon>Metazoa</taxon>
        <taxon>Ecdysozoa</taxon>
        <taxon>Arthropoda</taxon>
        <taxon>Hexapoda</taxon>
        <taxon>Insecta</taxon>
        <taxon>Pterygota</taxon>
        <taxon>Neoptera</taxon>
        <taxon>Endopterygota</taxon>
        <taxon>Lepidoptera</taxon>
        <taxon>Glossata</taxon>
        <taxon>Ditrysia</taxon>
        <taxon>Tineoidea</taxon>
        <taxon>Psychidae</taxon>
        <taxon>Oiketicinae</taxon>
        <taxon>Eumeta</taxon>
    </lineage>
</organism>
<dbReference type="Proteomes" id="UP000299102">
    <property type="component" value="Unassembled WGS sequence"/>
</dbReference>
<dbReference type="EMBL" id="BGZK01001282">
    <property type="protein sequence ID" value="GBP76227.1"/>
    <property type="molecule type" value="Genomic_DNA"/>
</dbReference>